<evidence type="ECO:0000256" key="2">
    <source>
        <dbReference type="ARBA" id="ARBA00022448"/>
    </source>
</evidence>
<feature type="transmembrane region" description="Helical" evidence="7">
    <location>
        <begin position="86"/>
        <end position="107"/>
    </location>
</feature>
<evidence type="ECO:0000313" key="9">
    <source>
        <dbReference type="EMBL" id="KKK65908.1"/>
    </source>
</evidence>
<feature type="transmembrane region" description="Helical" evidence="7">
    <location>
        <begin position="6"/>
        <end position="23"/>
    </location>
</feature>
<reference evidence="9" key="1">
    <citation type="journal article" date="2015" name="Nature">
        <title>Complex archaea that bridge the gap between prokaryotes and eukaryotes.</title>
        <authorList>
            <person name="Spang A."/>
            <person name="Saw J.H."/>
            <person name="Jorgensen S.L."/>
            <person name="Zaremba-Niedzwiedzka K."/>
            <person name="Martijn J."/>
            <person name="Lind A.E."/>
            <person name="van Eijk R."/>
            <person name="Schleper C."/>
            <person name="Guy L."/>
            <person name="Ettema T.J."/>
        </authorList>
    </citation>
    <scope>NUCLEOTIDE SEQUENCE</scope>
</reference>
<dbReference type="GO" id="GO:0005886">
    <property type="term" value="C:plasma membrane"/>
    <property type="evidence" value="ECO:0007669"/>
    <property type="project" value="UniProtKB-SubCell"/>
</dbReference>
<dbReference type="PROSITE" id="PS50928">
    <property type="entry name" value="ABC_TM1"/>
    <property type="match status" value="1"/>
</dbReference>
<dbReference type="AlphaFoldDB" id="A0A0F8XAU1"/>
<evidence type="ECO:0000256" key="4">
    <source>
        <dbReference type="ARBA" id="ARBA00022692"/>
    </source>
</evidence>
<dbReference type="CDD" id="cd06261">
    <property type="entry name" value="TM_PBP2"/>
    <property type="match status" value="1"/>
</dbReference>
<feature type="domain" description="ABC transmembrane type-1" evidence="8">
    <location>
        <begin position="1"/>
        <end position="210"/>
    </location>
</feature>
<sequence>YYAGISIPLGIVMGIIIALLLNAKVKGMAFYRTIFFLPVIVPFAAHAILWKWILHPKLGVVNYIIELIGIKHPPGWFQVPGWSKPALIIMALWASGQAIIIYLAGLQDIPKSLFEVADLDGANWFQKILHITLPMISNVVLFNLVMGLIQAFQFFTQPFIITKGTGRPMDSMLMYNLYLYQQAFKFFNMGYACAMAWMLFVAIILITLFVFKTSKSWVFYGGE</sequence>
<comment type="subcellular location">
    <subcellularLocation>
        <location evidence="1">Cell membrane</location>
        <topology evidence="1">Multi-pass membrane protein</topology>
    </subcellularLocation>
</comment>
<evidence type="ECO:0000256" key="7">
    <source>
        <dbReference type="SAM" id="Phobius"/>
    </source>
</evidence>
<gene>
    <name evidence="9" type="ORF">LCGC14_2969420</name>
</gene>
<dbReference type="PANTHER" id="PTHR30193">
    <property type="entry name" value="ABC TRANSPORTER PERMEASE PROTEIN"/>
    <property type="match status" value="1"/>
</dbReference>
<keyword evidence="6 7" id="KW-0472">Membrane</keyword>
<dbReference type="GO" id="GO:0055085">
    <property type="term" value="P:transmembrane transport"/>
    <property type="evidence" value="ECO:0007669"/>
    <property type="project" value="InterPro"/>
</dbReference>
<dbReference type="PANTHER" id="PTHR30193:SF1">
    <property type="entry name" value="ABC TRANSPORTER PERMEASE PROTEIN YESP-RELATED"/>
    <property type="match status" value="1"/>
</dbReference>
<feature type="non-terminal residue" evidence="9">
    <location>
        <position position="1"/>
    </location>
</feature>
<dbReference type="SUPFAM" id="SSF161098">
    <property type="entry name" value="MetI-like"/>
    <property type="match status" value="1"/>
</dbReference>
<dbReference type="InterPro" id="IPR035906">
    <property type="entry name" value="MetI-like_sf"/>
</dbReference>
<feature type="transmembrane region" description="Helical" evidence="7">
    <location>
        <begin position="189"/>
        <end position="211"/>
    </location>
</feature>
<evidence type="ECO:0000256" key="6">
    <source>
        <dbReference type="ARBA" id="ARBA00023136"/>
    </source>
</evidence>
<dbReference type="InterPro" id="IPR051393">
    <property type="entry name" value="ABC_transporter_permease"/>
</dbReference>
<proteinExistence type="predicted"/>
<evidence type="ECO:0000256" key="5">
    <source>
        <dbReference type="ARBA" id="ARBA00022989"/>
    </source>
</evidence>
<keyword evidence="2" id="KW-0813">Transport</keyword>
<feature type="transmembrane region" description="Helical" evidence="7">
    <location>
        <begin position="35"/>
        <end position="53"/>
    </location>
</feature>
<name>A0A0F8XAU1_9ZZZZ</name>
<dbReference type="Gene3D" id="1.10.3720.10">
    <property type="entry name" value="MetI-like"/>
    <property type="match status" value="1"/>
</dbReference>
<keyword evidence="5 7" id="KW-1133">Transmembrane helix</keyword>
<protein>
    <recommendedName>
        <fullName evidence="8">ABC transmembrane type-1 domain-containing protein</fullName>
    </recommendedName>
</protein>
<keyword evidence="3" id="KW-1003">Cell membrane</keyword>
<evidence type="ECO:0000256" key="1">
    <source>
        <dbReference type="ARBA" id="ARBA00004651"/>
    </source>
</evidence>
<comment type="caution">
    <text evidence="9">The sequence shown here is derived from an EMBL/GenBank/DDBJ whole genome shotgun (WGS) entry which is preliminary data.</text>
</comment>
<evidence type="ECO:0000256" key="3">
    <source>
        <dbReference type="ARBA" id="ARBA00022475"/>
    </source>
</evidence>
<organism evidence="9">
    <name type="scientific">marine sediment metagenome</name>
    <dbReference type="NCBI Taxonomy" id="412755"/>
    <lineage>
        <taxon>unclassified sequences</taxon>
        <taxon>metagenomes</taxon>
        <taxon>ecological metagenomes</taxon>
    </lineage>
</organism>
<dbReference type="InterPro" id="IPR000515">
    <property type="entry name" value="MetI-like"/>
</dbReference>
<accession>A0A0F8XAU1</accession>
<dbReference type="EMBL" id="LAZR01060334">
    <property type="protein sequence ID" value="KKK65908.1"/>
    <property type="molecule type" value="Genomic_DNA"/>
</dbReference>
<evidence type="ECO:0000259" key="8">
    <source>
        <dbReference type="PROSITE" id="PS50928"/>
    </source>
</evidence>
<keyword evidence="4 7" id="KW-0812">Transmembrane</keyword>
<dbReference type="Pfam" id="PF00528">
    <property type="entry name" value="BPD_transp_1"/>
    <property type="match status" value="1"/>
</dbReference>